<dbReference type="Gene3D" id="3.10.100.10">
    <property type="entry name" value="Mannose-Binding Protein A, subunit A"/>
    <property type="match status" value="1"/>
</dbReference>
<accession>A0A9Q1DEH5</accession>
<reference evidence="2" key="1">
    <citation type="journal article" date="2023" name="Science">
        <title>Genome structures resolve the early diversification of teleost fishes.</title>
        <authorList>
            <person name="Parey E."/>
            <person name="Louis A."/>
            <person name="Montfort J."/>
            <person name="Bouchez O."/>
            <person name="Roques C."/>
            <person name="Iampietro C."/>
            <person name="Lluch J."/>
            <person name="Castinel A."/>
            <person name="Donnadieu C."/>
            <person name="Desvignes T."/>
            <person name="Floi Bucao C."/>
            <person name="Jouanno E."/>
            <person name="Wen M."/>
            <person name="Mejri S."/>
            <person name="Dirks R."/>
            <person name="Jansen H."/>
            <person name="Henkel C."/>
            <person name="Chen W.J."/>
            <person name="Zahm M."/>
            <person name="Cabau C."/>
            <person name="Klopp C."/>
            <person name="Thompson A.W."/>
            <person name="Robinson-Rechavi M."/>
            <person name="Braasch I."/>
            <person name="Lecointre G."/>
            <person name="Bobe J."/>
            <person name="Postlethwait J.H."/>
            <person name="Berthelot C."/>
            <person name="Roest Crollius H."/>
            <person name="Guiguen Y."/>
        </authorList>
    </citation>
    <scope>NUCLEOTIDE SEQUENCE</scope>
    <source>
        <strain evidence="2">Concon-B</strain>
    </source>
</reference>
<feature type="domain" description="C-type lectin" evidence="1">
    <location>
        <begin position="19"/>
        <end position="112"/>
    </location>
</feature>
<dbReference type="SMART" id="SM00034">
    <property type="entry name" value="CLECT"/>
    <property type="match status" value="1"/>
</dbReference>
<dbReference type="InterPro" id="IPR050111">
    <property type="entry name" value="C-type_lectin/snaclec_domain"/>
</dbReference>
<dbReference type="SUPFAM" id="SSF56436">
    <property type="entry name" value="C-type lectin-like"/>
    <property type="match status" value="1"/>
</dbReference>
<dbReference type="PROSITE" id="PS50041">
    <property type="entry name" value="C_TYPE_LECTIN_2"/>
    <property type="match status" value="1"/>
</dbReference>
<proteinExistence type="predicted"/>
<dbReference type="Proteomes" id="UP001152803">
    <property type="component" value="Unassembled WGS sequence"/>
</dbReference>
<keyword evidence="3" id="KW-1185">Reference proteome</keyword>
<dbReference type="AlphaFoldDB" id="A0A9Q1DEH5"/>
<name>A0A9Q1DEH5_CONCO</name>
<dbReference type="OrthoDB" id="441660at2759"/>
<dbReference type="Pfam" id="PF00059">
    <property type="entry name" value="Lectin_C"/>
    <property type="match status" value="1"/>
</dbReference>
<dbReference type="InterPro" id="IPR016187">
    <property type="entry name" value="CTDL_fold"/>
</dbReference>
<evidence type="ECO:0000313" key="2">
    <source>
        <dbReference type="EMBL" id="KAJ8267981.1"/>
    </source>
</evidence>
<sequence>MTLAQEEDQNFCPPGWTPNELHCFKYVSEKKTWADAEMNCLLLGGNLASVWSEEDQKFQVKLQKQSGTVEPFWIGLSDVHKEGTWFWSDGTAVYYTNWAPGEPNNFKEEDCVVTELQIIHSYVTHLSIFFQLVSTDPRSIMVSFPMAKLILVAALSCPTFGE</sequence>
<evidence type="ECO:0000259" key="1">
    <source>
        <dbReference type="PROSITE" id="PS50041"/>
    </source>
</evidence>
<dbReference type="PANTHER" id="PTHR22803">
    <property type="entry name" value="MANNOSE, PHOSPHOLIPASE, LECTIN RECEPTOR RELATED"/>
    <property type="match status" value="1"/>
</dbReference>
<dbReference type="InterPro" id="IPR001304">
    <property type="entry name" value="C-type_lectin-like"/>
</dbReference>
<dbReference type="CDD" id="cd00037">
    <property type="entry name" value="CLECT"/>
    <property type="match status" value="1"/>
</dbReference>
<comment type="caution">
    <text evidence="2">The sequence shown here is derived from an EMBL/GenBank/DDBJ whole genome shotgun (WGS) entry which is preliminary data.</text>
</comment>
<evidence type="ECO:0000313" key="3">
    <source>
        <dbReference type="Proteomes" id="UP001152803"/>
    </source>
</evidence>
<protein>
    <recommendedName>
        <fullName evidence="1">C-type lectin domain-containing protein</fullName>
    </recommendedName>
</protein>
<dbReference type="InterPro" id="IPR016186">
    <property type="entry name" value="C-type_lectin-like/link_sf"/>
</dbReference>
<gene>
    <name evidence="2" type="ORF">COCON_G00131530</name>
</gene>
<dbReference type="EMBL" id="JAFJMO010000009">
    <property type="protein sequence ID" value="KAJ8267981.1"/>
    <property type="molecule type" value="Genomic_DNA"/>
</dbReference>
<organism evidence="2 3">
    <name type="scientific">Conger conger</name>
    <name type="common">Conger eel</name>
    <name type="synonym">Muraena conger</name>
    <dbReference type="NCBI Taxonomy" id="82655"/>
    <lineage>
        <taxon>Eukaryota</taxon>
        <taxon>Metazoa</taxon>
        <taxon>Chordata</taxon>
        <taxon>Craniata</taxon>
        <taxon>Vertebrata</taxon>
        <taxon>Euteleostomi</taxon>
        <taxon>Actinopterygii</taxon>
        <taxon>Neopterygii</taxon>
        <taxon>Teleostei</taxon>
        <taxon>Anguilliformes</taxon>
        <taxon>Congridae</taxon>
        <taxon>Conger</taxon>
    </lineage>
</organism>